<evidence type="ECO:0000256" key="1">
    <source>
        <dbReference type="ARBA" id="ARBA00004141"/>
    </source>
</evidence>
<name>A0ABR0KTH5_9PEZI</name>
<dbReference type="PANTHER" id="PTHR43791:SF52">
    <property type="entry name" value="TRANSPORTER, PUTATIVE (AFU_ORTHOLOGUE AFUA_1G11820)-RELATED"/>
    <property type="match status" value="1"/>
</dbReference>
<evidence type="ECO:0000313" key="9">
    <source>
        <dbReference type="EMBL" id="KAK5119534.1"/>
    </source>
</evidence>
<feature type="domain" description="Major facilitator superfamily (MFS) profile" evidence="8">
    <location>
        <begin position="56"/>
        <end position="440"/>
    </location>
</feature>
<evidence type="ECO:0000313" key="10">
    <source>
        <dbReference type="Proteomes" id="UP001357485"/>
    </source>
</evidence>
<dbReference type="PROSITE" id="PS50850">
    <property type="entry name" value="MFS"/>
    <property type="match status" value="1"/>
</dbReference>
<dbReference type="PANTHER" id="PTHR43791">
    <property type="entry name" value="PERMEASE-RELATED"/>
    <property type="match status" value="1"/>
</dbReference>
<dbReference type="InterPro" id="IPR020846">
    <property type="entry name" value="MFS_dom"/>
</dbReference>
<comment type="caution">
    <text evidence="9">The sequence shown here is derived from an EMBL/GenBank/DDBJ whole genome shotgun (WGS) entry which is preliminary data.</text>
</comment>
<keyword evidence="4 7" id="KW-1133">Transmembrane helix</keyword>
<feature type="transmembrane region" description="Helical" evidence="7">
    <location>
        <begin position="281"/>
        <end position="301"/>
    </location>
</feature>
<dbReference type="InterPro" id="IPR011701">
    <property type="entry name" value="MFS"/>
</dbReference>
<comment type="subcellular location">
    <subcellularLocation>
        <location evidence="1">Membrane</location>
        <topology evidence="1">Multi-pass membrane protein</topology>
    </subcellularLocation>
</comment>
<gene>
    <name evidence="9" type="ORF">LTR16_004790</name>
</gene>
<feature type="transmembrane region" description="Helical" evidence="7">
    <location>
        <begin position="404"/>
        <end position="424"/>
    </location>
</feature>
<feature type="transmembrane region" description="Helical" evidence="7">
    <location>
        <begin position="121"/>
        <end position="141"/>
    </location>
</feature>
<sequence>MIDLKKEFFSPQTSAPALDHDPGRYSSESASSVSCDASQIEVVEARRLDRKLDARVLPPLVFLWFLSFVDRVNIGNARLQGLEKDLQMTGNDFNVTLVVFFVPFILFEVPSNLVLRKLAPSTWLSLEVFLLAIFTIGQGVITTYGGLVTMRFFVGLFEAGLVPGSVFLLASYYPRFDLQWRLNILMLLAYAIAGMDEDGPSHYKGWRWIFIIEGSVTAAVAIACKWIIVDWPATASWLTDADRALITRRIARDAGTCRMDRLNVKALRRCLLDWKVWLTTIVYIGTCNSTYSINLFAPTIVQQLNPNFSPRHVQALVIPIFAVSALAALLSALGSDKLRHRYGFAMGGYLISGIGFVVLLAQHHVAVGVRYMALYFVSAGSYVALPLLWTLLANNVAGQYKVSIAAALQIGLGNSGGIIASLIYTKQQAPFYSTGYDVSF</sequence>
<protein>
    <recommendedName>
        <fullName evidence="8">Major facilitator superfamily (MFS) profile domain-containing protein</fullName>
    </recommendedName>
</protein>
<feature type="transmembrane region" description="Helical" evidence="7">
    <location>
        <begin position="340"/>
        <end position="361"/>
    </location>
</feature>
<proteinExistence type="predicted"/>
<feature type="non-terminal residue" evidence="9">
    <location>
        <position position="440"/>
    </location>
</feature>
<evidence type="ECO:0000256" key="4">
    <source>
        <dbReference type="ARBA" id="ARBA00022989"/>
    </source>
</evidence>
<feature type="transmembrane region" description="Helical" evidence="7">
    <location>
        <begin position="313"/>
        <end position="334"/>
    </location>
</feature>
<evidence type="ECO:0000256" key="6">
    <source>
        <dbReference type="SAM" id="MobiDB-lite"/>
    </source>
</evidence>
<evidence type="ECO:0000256" key="5">
    <source>
        <dbReference type="ARBA" id="ARBA00023136"/>
    </source>
</evidence>
<evidence type="ECO:0000256" key="3">
    <source>
        <dbReference type="ARBA" id="ARBA00022692"/>
    </source>
</evidence>
<keyword evidence="3 7" id="KW-0812">Transmembrane</keyword>
<accession>A0ABR0KTH5</accession>
<keyword evidence="10" id="KW-1185">Reference proteome</keyword>
<feature type="transmembrane region" description="Helical" evidence="7">
    <location>
        <begin position="208"/>
        <end position="228"/>
    </location>
</feature>
<dbReference type="SUPFAM" id="SSF103473">
    <property type="entry name" value="MFS general substrate transporter"/>
    <property type="match status" value="1"/>
</dbReference>
<evidence type="ECO:0000259" key="8">
    <source>
        <dbReference type="PROSITE" id="PS50850"/>
    </source>
</evidence>
<dbReference type="EMBL" id="JAVRRA010025302">
    <property type="protein sequence ID" value="KAK5119534.1"/>
    <property type="molecule type" value="Genomic_DNA"/>
</dbReference>
<dbReference type="InterPro" id="IPR036259">
    <property type="entry name" value="MFS_trans_sf"/>
</dbReference>
<dbReference type="Proteomes" id="UP001357485">
    <property type="component" value="Unassembled WGS sequence"/>
</dbReference>
<keyword evidence="2" id="KW-0813">Transport</keyword>
<reference evidence="9 10" key="1">
    <citation type="submission" date="2023-08" db="EMBL/GenBank/DDBJ databases">
        <title>Black Yeasts Isolated from many extreme environments.</title>
        <authorList>
            <person name="Coleine C."/>
            <person name="Stajich J.E."/>
            <person name="Selbmann L."/>
        </authorList>
    </citation>
    <scope>NUCLEOTIDE SEQUENCE [LARGE SCALE GENOMIC DNA]</scope>
    <source>
        <strain evidence="9 10">CCFEE 536</strain>
    </source>
</reference>
<evidence type="ECO:0000256" key="7">
    <source>
        <dbReference type="SAM" id="Phobius"/>
    </source>
</evidence>
<feature type="region of interest" description="Disordered" evidence="6">
    <location>
        <begin position="10"/>
        <end position="30"/>
    </location>
</feature>
<dbReference type="Gene3D" id="1.20.1250.20">
    <property type="entry name" value="MFS general substrate transporter like domains"/>
    <property type="match status" value="2"/>
</dbReference>
<feature type="transmembrane region" description="Helical" evidence="7">
    <location>
        <begin position="95"/>
        <end position="115"/>
    </location>
</feature>
<evidence type="ECO:0000256" key="2">
    <source>
        <dbReference type="ARBA" id="ARBA00022448"/>
    </source>
</evidence>
<feature type="transmembrane region" description="Helical" evidence="7">
    <location>
        <begin position="373"/>
        <end position="392"/>
    </location>
</feature>
<dbReference type="Pfam" id="PF07690">
    <property type="entry name" value="MFS_1"/>
    <property type="match status" value="1"/>
</dbReference>
<keyword evidence="5 7" id="KW-0472">Membrane</keyword>
<feature type="transmembrane region" description="Helical" evidence="7">
    <location>
        <begin position="153"/>
        <end position="172"/>
    </location>
</feature>
<organism evidence="9 10">
    <name type="scientific">Cryomyces antarcticus</name>
    <dbReference type="NCBI Taxonomy" id="329879"/>
    <lineage>
        <taxon>Eukaryota</taxon>
        <taxon>Fungi</taxon>
        <taxon>Dikarya</taxon>
        <taxon>Ascomycota</taxon>
        <taxon>Pezizomycotina</taxon>
        <taxon>Dothideomycetes</taxon>
        <taxon>Dothideomycetes incertae sedis</taxon>
        <taxon>Cryomyces</taxon>
    </lineage>
</organism>